<evidence type="ECO:0000313" key="2">
    <source>
        <dbReference type="EMBL" id="KAF2086867.1"/>
    </source>
</evidence>
<dbReference type="PANTHER" id="PTHR46035">
    <property type="entry name" value="TETRATRICOPEPTIDE REPEAT PROTEIN 4"/>
    <property type="match status" value="1"/>
</dbReference>
<dbReference type="GO" id="GO:0006457">
    <property type="term" value="P:protein folding"/>
    <property type="evidence" value="ECO:0007669"/>
    <property type="project" value="TreeGrafter"/>
</dbReference>
<gene>
    <name evidence="2" type="ORF">K490DRAFT_66181</name>
</gene>
<feature type="repeat" description="TPR" evidence="1">
    <location>
        <begin position="149"/>
        <end position="182"/>
    </location>
</feature>
<dbReference type="PROSITE" id="PS50005">
    <property type="entry name" value="TPR"/>
    <property type="match status" value="1"/>
</dbReference>
<dbReference type="Gene3D" id="1.25.40.10">
    <property type="entry name" value="Tetratricopeptide repeat domain"/>
    <property type="match status" value="1"/>
</dbReference>
<dbReference type="GO" id="GO:0030544">
    <property type="term" value="F:Hsp70 protein binding"/>
    <property type="evidence" value="ECO:0007669"/>
    <property type="project" value="TreeGrafter"/>
</dbReference>
<dbReference type="Pfam" id="PF14559">
    <property type="entry name" value="TPR_19"/>
    <property type="match status" value="1"/>
</dbReference>
<dbReference type="InterPro" id="IPR019734">
    <property type="entry name" value="TPR_rpt"/>
</dbReference>
<dbReference type="AlphaFoldDB" id="A0A9P4LWA2"/>
<dbReference type="GO" id="GO:0005634">
    <property type="term" value="C:nucleus"/>
    <property type="evidence" value="ECO:0007669"/>
    <property type="project" value="TreeGrafter"/>
</dbReference>
<dbReference type="InterPro" id="IPR011990">
    <property type="entry name" value="TPR-like_helical_dom_sf"/>
</dbReference>
<keyword evidence="1" id="KW-0802">TPR repeat</keyword>
<keyword evidence="3" id="KW-1185">Reference proteome</keyword>
<dbReference type="OrthoDB" id="433738at2759"/>
<dbReference type="Proteomes" id="UP000799776">
    <property type="component" value="Unassembled WGS sequence"/>
</dbReference>
<sequence>MDTETFDMLPLELDPQTKAISTKMQSPQLSRELAELNSLHRNIIGLETPGQTPPPPMPINPKRSAQITKLRESGNAAYKKSQYGDAIRLYTLAADMALQRPPWEPTALVGEELSTLYSNRSQAYMAQQAWAEAAIDAETSVALKRPQNAKAWWRRGRCLVEMGRLKEAQEWVKQALEIDANEQELLGLSKEIDALLEKRKGSA</sequence>
<evidence type="ECO:0000256" key="1">
    <source>
        <dbReference type="PROSITE-ProRule" id="PRU00339"/>
    </source>
</evidence>
<name>A0A9P4LWA2_9PEZI</name>
<reference evidence="2" key="1">
    <citation type="journal article" date="2020" name="Stud. Mycol.">
        <title>101 Dothideomycetes genomes: a test case for predicting lifestyles and emergence of pathogens.</title>
        <authorList>
            <person name="Haridas S."/>
            <person name="Albert R."/>
            <person name="Binder M."/>
            <person name="Bloem J."/>
            <person name="Labutti K."/>
            <person name="Salamov A."/>
            <person name="Andreopoulos B."/>
            <person name="Baker S."/>
            <person name="Barry K."/>
            <person name="Bills G."/>
            <person name="Bluhm B."/>
            <person name="Cannon C."/>
            <person name="Castanera R."/>
            <person name="Culley D."/>
            <person name="Daum C."/>
            <person name="Ezra D."/>
            <person name="Gonzalez J."/>
            <person name="Henrissat B."/>
            <person name="Kuo A."/>
            <person name="Liang C."/>
            <person name="Lipzen A."/>
            <person name="Lutzoni F."/>
            <person name="Magnuson J."/>
            <person name="Mondo S."/>
            <person name="Nolan M."/>
            <person name="Ohm R."/>
            <person name="Pangilinan J."/>
            <person name="Park H.-J."/>
            <person name="Ramirez L."/>
            <person name="Alfaro M."/>
            <person name="Sun H."/>
            <person name="Tritt A."/>
            <person name="Yoshinaga Y."/>
            <person name="Zwiers L.-H."/>
            <person name="Turgeon B."/>
            <person name="Goodwin S."/>
            <person name="Spatafora J."/>
            <person name="Crous P."/>
            <person name="Grigoriev I."/>
        </authorList>
    </citation>
    <scope>NUCLEOTIDE SEQUENCE</scope>
    <source>
        <strain evidence="2">CBS 121410</strain>
    </source>
</reference>
<dbReference type="GO" id="GO:0051879">
    <property type="term" value="F:Hsp90 protein binding"/>
    <property type="evidence" value="ECO:0007669"/>
    <property type="project" value="TreeGrafter"/>
</dbReference>
<accession>A0A9P4LWA2</accession>
<dbReference type="SUPFAM" id="SSF48452">
    <property type="entry name" value="TPR-like"/>
    <property type="match status" value="1"/>
</dbReference>
<protein>
    <submittedName>
        <fullName evidence="2">Tetratricopeptide</fullName>
    </submittedName>
</protein>
<proteinExistence type="predicted"/>
<dbReference type="PANTHER" id="PTHR46035:SF3">
    <property type="entry name" value="TRANSLOCATION PROTEIN SEC72"/>
    <property type="match status" value="1"/>
</dbReference>
<dbReference type="SMART" id="SM00028">
    <property type="entry name" value="TPR"/>
    <property type="match status" value="2"/>
</dbReference>
<comment type="caution">
    <text evidence="2">The sequence shown here is derived from an EMBL/GenBank/DDBJ whole genome shotgun (WGS) entry which is preliminary data.</text>
</comment>
<evidence type="ECO:0000313" key="3">
    <source>
        <dbReference type="Proteomes" id="UP000799776"/>
    </source>
</evidence>
<dbReference type="EMBL" id="ML978722">
    <property type="protein sequence ID" value="KAF2086867.1"/>
    <property type="molecule type" value="Genomic_DNA"/>
</dbReference>
<dbReference type="GO" id="GO:0005829">
    <property type="term" value="C:cytosol"/>
    <property type="evidence" value="ECO:0007669"/>
    <property type="project" value="TreeGrafter"/>
</dbReference>
<organism evidence="2 3">
    <name type="scientific">Saccharata proteae CBS 121410</name>
    <dbReference type="NCBI Taxonomy" id="1314787"/>
    <lineage>
        <taxon>Eukaryota</taxon>
        <taxon>Fungi</taxon>
        <taxon>Dikarya</taxon>
        <taxon>Ascomycota</taxon>
        <taxon>Pezizomycotina</taxon>
        <taxon>Dothideomycetes</taxon>
        <taxon>Dothideomycetes incertae sedis</taxon>
        <taxon>Botryosphaeriales</taxon>
        <taxon>Saccharataceae</taxon>
        <taxon>Saccharata</taxon>
    </lineage>
</organism>